<feature type="non-terminal residue" evidence="1">
    <location>
        <position position="1"/>
    </location>
</feature>
<dbReference type="AlphaFoldDB" id="A0A815Y438"/>
<dbReference type="Proteomes" id="UP000663845">
    <property type="component" value="Unassembled WGS sequence"/>
</dbReference>
<name>A0A815Y438_9BILA</name>
<evidence type="ECO:0000313" key="2">
    <source>
        <dbReference type="Proteomes" id="UP000663845"/>
    </source>
</evidence>
<protein>
    <submittedName>
        <fullName evidence="1">Uncharacterized protein</fullName>
    </submittedName>
</protein>
<sequence length="43" mass="4736">ITYLLSLREHDDPHLRGACANLLAKLIQTTVHLLTISPPISSL</sequence>
<evidence type="ECO:0000313" key="1">
    <source>
        <dbReference type="EMBL" id="CAF1565105.1"/>
    </source>
</evidence>
<gene>
    <name evidence="1" type="ORF">JYZ213_LOCUS47089</name>
</gene>
<organism evidence="1 2">
    <name type="scientific">Adineta steineri</name>
    <dbReference type="NCBI Taxonomy" id="433720"/>
    <lineage>
        <taxon>Eukaryota</taxon>
        <taxon>Metazoa</taxon>
        <taxon>Spiralia</taxon>
        <taxon>Gnathifera</taxon>
        <taxon>Rotifera</taxon>
        <taxon>Eurotatoria</taxon>
        <taxon>Bdelloidea</taxon>
        <taxon>Adinetida</taxon>
        <taxon>Adinetidae</taxon>
        <taxon>Adineta</taxon>
    </lineage>
</organism>
<proteinExistence type="predicted"/>
<reference evidence="1" key="1">
    <citation type="submission" date="2021-02" db="EMBL/GenBank/DDBJ databases">
        <authorList>
            <person name="Nowell W R."/>
        </authorList>
    </citation>
    <scope>NUCLEOTIDE SEQUENCE</scope>
</reference>
<dbReference type="EMBL" id="CAJNOG010007425">
    <property type="protein sequence ID" value="CAF1565105.1"/>
    <property type="molecule type" value="Genomic_DNA"/>
</dbReference>
<comment type="caution">
    <text evidence="1">The sequence shown here is derived from an EMBL/GenBank/DDBJ whole genome shotgun (WGS) entry which is preliminary data.</text>
</comment>
<feature type="non-terminal residue" evidence="1">
    <location>
        <position position="43"/>
    </location>
</feature>
<accession>A0A815Y438</accession>